<dbReference type="PANTHER" id="PTHR11735:SF6">
    <property type="entry name" value="TRNA N6-ADENOSINE THREONYLCARBAMOYLTRANSFERASE, MITOCHONDRIAL"/>
    <property type="match status" value="1"/>
</dbReference>
<evidence type="ECO:0000313" key="9">
    <source>
        <dbReference type="Proteomes" id="UP000178851"/>
    </source>
</evidence>
<feature type="binding site" evidence="6">
    <location>
        <position position="288"/>
    </location>
    <ligand>
        <name>substrate</name>
    </ligand>
</feature>
<keyword evidence="3 6" id="KW-0479">Metal-binding</keyword>
<keyword evidence="4 6" id="KW-0012">Acyltransferase</keyword>
<dbReference type="EMBL" id="MGGI01000001">
    <property type="protein sequence ID" value="OGM28040.1"/>
    <property type="molecule type" value="Genomic_DNA"/>
</dbReference>
<accession>A0A1F7YLH4</accession>
<keyword evidence="2 6" id="KW-0819">tRNA processing</keyword>
<dbReference type="GO" id="GO:0005737">
    <property type="term" value="C:cytoplasm"/>
    <property type="evidence" value="ECO:0007669"/>
    <property type="project" value="UniProtKB-SubCell"/>
</dbReference>
<keyword evidence="6" id="KW-0408">Iron</keyword>
<dbReference type="GO" id="GO:0005506">
    <property type="term" value="F:iron ion binding"/>
    <property type="evidence" value="ECO:0007669"/>
    <property type="project" value="UniProtKB-UniRule"/>
</dbReference>
<protein>
    <recommendedName>
        <fullName evidence="6">tRNA N6-adenosine threonylcarbamoyltransferase</fullName>
        <ecNumber evidence="6">2.3.1.234</ecNumber>
    </recommendedName>
    <alternativeName>
        <fullName evidence="6">N6-L-threonylcarbamoyladenine synthase</fullName>
        <shortName evidence="6">t(6)A synthase</shortName>
    </alternativeName>
    <alternativeName>
        <fullName evidence="6">t(6)A37 threonylcarbamoyladenosine biosynthesis protein TsaD</fullName>
    </alternativeName>
    <alternativeName>
        <fullName evidence="6">tRNA threonylcarbamoyladenosine biosynthesis protein TsaD</fullName>
    </alternativeName>
</protein>
<proteinExistence type="inferred from homology"/>
<keyword evidence="6" id="KW-0963">Cytoplasm</keyword>
<comment type="caution">
    <text evidence="8">The sequence shown here is derived from an EMBL/GenBank/DDBJ whole genome shotgun (WGS) entry which is preliminary data.</text>
</comment>
<dbReference type="InterPro" id="IPR017861">
    <property type="entry name" value="KAE1/TsaD"/>
</dbReference>
<dbReference type="NCBIfam" id="TIGR03723">
    <property type="entry name" value="T6A_TsaD_YgjD"/>
    <property type="match status" value="1"/>
</dbReference>
<comment type="catalytic activity">
    <reaction evidence="5 6">
        <text>L-threonylcarbamoyladenylate + adenosine(37) in tRNA = N(6)-L-threonylcarbamoyladenosine(37) in tRNA + AMP + H(+)</text>
        <dbReference type="Rhea" id="RHEA:37059"/>
        <dbReference type="Rhea" id="RHEA-COMP:10162"/>
        <dbReference type="Rhea" id="RHEA-COMP:10163"/>
        <dbReference type="ChEBI" id="CHEBI:15378"/>
        <dbReference type="ChEBI" id="CHEBI:73682"/>
        <dbReference type="ChEBI" id="CHEBI:74411"/>
        <dbReference type="ChEBI" id="CHEBI:74418"/>
        <dbReference type="ChEBI" id="CHEBI:456215"/>
        <dbReference type="EC" id="2.3.1.234"/>
    </reaction>
</comment>
<feature type="binding site" evidence="6">
    <location>
        <position position="111"/>
    </location>
    <ligand>
        <name>Fe cation</name>
        <dbReference type="ChEBI" id="CHEBI:24875"/>
    </ligand>
</feature>
<dbReference type="Pfam" id="PF00814">
    <property type="entry name" value="TsaD"/>
    <property type="match status" value="1"/>
</dbReference>
<comment type="subcellular location">
    <subcellularLocation>
        <location evidence="6">Cytoplasm</location>
    </subcellularLocation>
</comment>
<dbReference type="HAMAP" id="MF_01445">
    <property type="entry name" value="TsaD"/>
    <property type="match status" value="1"/>
</dbReference>
<dbReference type="GO" id="GO:0061711">
    <property type="term" value="F:tRNA N(6)-L-threonylcarbamoyladenine synthase activity"/>
    <property type="evidence" value="ECO:0007669"/>
    <property type="project" value="UniProtKB-EC"/>
</dbReference>
<name>A0A1F7YLH4_9BACT</name>
<evidence type="ECO:0000259" key="7">
    <source>
        <dbReference type="Pfam" id="PF00814"/>
    </source>
</evidence>
<feature type="binding site" evidence="6">
    <location>
        <position position="191"/>
    </location>
    <ligand>
        <name>substrate</name>
    </ligand>
</feature>
<evidence type="ECO:0000256" key="5">
    <source>
        <dbReference type="ARBA" id="ARBA00048117"/>
    </source>
</evidence>
<gene>
    <name evidence="6" type="primary">tsaD</name>
    <name evidence="8" type="ORF">A2627_00510</name>
</gene>
<feature type="binding site" evidence="6">
    <location>
        <position position="317"/>
    </location>
    <ligand>
        <name>Fe cation</name>
        <dbReference type="ChEBI" id="CHEBI:24875"/>
    </ligand>
</feature>
<comment type="function">
    <text evidence="6">Required for the formation of a threonylcarbamoyl group on adenosine at position 37 (t(6)A37) in tRNAs that read codons beginning with adenine. Is involved in the transfer of the threonylcarbamoyl moiety of threonylcarbamoyl-AMP (TC-AMP) to the N6 group of A37, together with TsaE and TsaB. TsaD likely plays a direct catalytic role in this reaction.</text>
</comment>
<organism evidence="8 9">
    <name type="scientific">Candidatus Woesebacteria bacterium RIFCSPHIGHO2_01_FULL_39_28</name>
    <dbReference type="NCBI Taxonomy" id="1802496"/>
    <lineage>
        <taxon>Bacteria</taxon>
        <taxon>Candidatus Woeseibacteriota</taxon>
    </lineage>
</organism>
<evidence type="ECO:0000256" key="1">
    <source>
        <dbReference type="ARBA" id="ARBA00022679"/>
    </source>
</evidence>
<dbReference type="InterPro" id="IPR043129">
    <property type="entry name" value="ATPase_NBD"/>
</dbReference>
<feature type="binding site" evidence="6">
    <location>
        <position position="174"/>
    </location>
    <ligand>
        <name>substrate</name>
    </ligand>
</feature>
<dbReference type="NCBIfam" id="TIGR00329">
    <property type="entry name" value="gcp_kae1"/>
    <property type="match status" value="1"/>
</dbReference>
<evidence type="ECO:0000256" key="4">
    <source>
        <dbReference type="ARBA" id="ARBA00023315"/>
    </source>
</evidence>
<dbReference type="InterPro" id="IPR000905">
    <property type="entry name" value="Gcp-like_dom"/>
</dbReference>
<dbReference type="PANTHER" id="PTHR11735">
    <property type="entry name" value="TRNA N6-ADENOSINE THREONYLCARBAMOYLTRANSFERASE"/>
    <property type="match status" value="1"/>
</dbReference>
<comment type="similarity">
    <text evidence="6">Belongs to the KAE1 / TsaD family.</text>
</comment>
<keyword evidence="1 6" id="KW-0808">Transferase</keyword>
<dbReference type="PRINTS" id="PR00789">
    <property type="entry name" value="OSIALOPTASE"/>
</dbReference>
<sequence length="359" mass="39983">MKILAIDTSCDETAAAVTEKNRVLSNIIWSQASMHAKWGGVYPSLAKRAHQERIDWVINKALGTSHQSLVTDVDAIAVTVGPGLAIALEVGINYAKELSKKYNKPLITVNHVEGHLLSPLTSSNTKDQRLKTNVFPSLAFVASGSTTQLILVKKIGDYKILATTVDDALGEALDKAARMLGLGYPGGAVLEKMARLAAKRARDGSPNSYPLPIPMMGKEDRLQFSYSGLKTAMYKLVESQKPLNSDEIENLSETFQDRAFQHAEKLIKKILNKYSIRELYFGGGVSANINLRKRIRKICKQNNIKLRLPYSKKLCTDNAVMIGVAAFYKFKRNIFLKPEQTVLVERFPRAKVDEKFPWE</sequence>
<reference evidence="8 9" key="1">
    <citation type="journal article" date="2016" name="Nat. Commun.">
        <title>Thousands of microbial genomes shed light on interconnected biogeochemical processes in an aquifer system.</title>
        <authorList>
            <person name="Anantharaman K."/>
            <person name="Brown C.T."/>
            <person name="Hug L.A."/>
            <person name="Sharon I."/>
            <person name="Castelle C.J."/>
            <person name="Probst A.J."/>
            <person name="Thomas B.C."/>
            <person name="Singh A."/>
            <person name="Wilkins M.J."/>
            <person name="Karaoz U."/>
            <person name="Brodie E.L."/>
            <person name="Williams K.H."/>
            <person name="Hubbard S.S."/>
            <person name="Banfield J.F."/>
        </authorList>
    </citation>
    <scope>NUCLEOTIDE SEQUENCE [LARGE SCALE GENOMIC DNA]</scope>
</reference>
<dbReference type="EC" id="2.3.1.234" evidence="6"/>
<evidence type="ECO:0000256" key="3">
    <source>
        <dbReference type="ARBA" id="ARBA00022723"/>
    </source>
</evidence>
<dbReference type="GO" id="GO:0002949">
    <property type="term" value="P:tRNA threonylcarbamoyladenosine modification"/>
    <property type="evidence" value="ECO:0007669"/>
    <property type="project" value="UniProtKB-UniRule"/>
</dbReference>
<feature type="binding site" evidence="6">
    <location>
        <position position="187"/>
    </location>
    <ligand>
        <name>substrate</name>
    </ligand>
</feature>
<dbReference type="AlphaFoldDB" id="A0A1F7YLH4"/>
<feature type="binding site" evidence="6">
    <location>
        <position position="115"/>
    </location>
    <ligand>
        <name>Fe cation</name>
        <dbReference type="ChEBI" id="CHEBI:24875"/>
    </ligand>
</feature>
<dbReference type="Gene3D" id="3.30.420.40">
    <property type="match status" value="2"/>
</dbReference>
<dbReference type="InterPro" id="IPR022450">
    <property type="entry name" value="TsaD"/>
</dbReference>
<feature type="domain" description="Gcp-like" evidence="7">
    <location>
        <begin position="23"/>
        <end position="323"/>
    </location>
</feature>
<comment type="cofactor">
    <cofactor evidence="6">
        <name>Fe(2+)</name>
        <dbReference type="ChEBI" id="CHEBI:29033"/>
    </cofactor>
    <text evidence="6">Binds 1 Fe(2+) ion per subunit.</text>
</comment>
<dbReference type="FunFam" id="3.30.420.40:FF:000012">
    <property type="entry name" value="tRNA N6-adenosine threonylcarbamoyltransferase"/>
    <property type="match status" value="1"/>
</dbReference>
<feature type="binding site" evidence="6">
    <location>
        <begin position="141"/>
        <end position="145"/>
    </location>
    <ligand>
        <name>substrate</name>
    </ligand>
</feature>
<evidence type="ECO:0000256" key="2">
    <source>
        <dbReference type="ARBA" id="ARBA00022694"/>
    </source>
</evidence>
<dbReference type="SUPFAM" id="SSF53067">
    <property type="entry name" value="Actin-like ATPase domain"/>
    <property type="match status" value="1"/>
</dbReference>
<evidence type="ECO:0000256" key="6">
    <source>
        <dbReference type="HAMAP-Rule" id="MF_01445"/>
    </source>
</evidence>
<dbReference type="Proteomes" id="UP000178851">
    <property type="component" value="Unassembled WGS sequence"/>
</dbReference>
<evidence type="ECO:0000313" key="8">
    <source>
        <dbReference type="EMBL" id="OGM28040.1"/>
    </source>
</evidence>